<dbReference type="AlphaFoldDB" id="A0A6A5KFW9"/>
<evidence type="ECO:0008006" key="4">
    <source>
        <dbReference type="Google" id="ProtNLM"/>
    </source>
</evidence>
<gene>
    <name evidence="2" type="ORF">BDW02DRAFT_349292</name>
</gene>
<dbReference type="EMBL" id="ML975306">
    <property type="protein sequence ID" value="KAF1834202.1"/>
    <property type="molecule type" value="Genomic_DNA"/>
</dbReference>
<sequence length="104" mass="11729">MTYLLLCSRCGWVAAAGSAPNAPAASTPMKAIPKLFRHHIRMRGRRASVTVPFAFLRCRCLQRKRHAPSVPSRQGLTRKRHASYIRTLLLATSILSLEAQMMRR</sequence>
<keyword evidence="3" id="KW-1185">Reference proteome</keyword>
<name>A0A6A5KFW9_9PLEO</name>
<evidence type="ECO:0000313" key="2">
    <source>
        <dbReference type="EMBL" id="KAF1834202.1"/>
    </source>
</evidence>
<keyword evidence="1" id="KW-0732">Signal</keyword>
<dbReference type="Proteomes" id="UP000800040">
    <property type="component" value="Unassembled WGS sequence"/>
</dbReference>
<feature type="chain" id="PRO_5025451149" description="Secreted protein" evidence="1">
    <location>
        <begin position="16"/>
        <end position="104"/>
    </location>
</feature>
<proteinExistence type="predicted"/>
<organism evidence="2 3">
    <name type="scientific">Decorospora gaudefroyi</name>
    <dbReference type="NCBI Taxonomy" id="184978"/>
    <lineage>
        <taxon>Eukaryota</taxon>
        <taxon>Fungi</taxon>
        <taxon>Dikarya</taxon>
        <taxon>Ascomycota</taxon>
        <taxon>Pezizomycotina</taxon>
        <taxon>Dothideomycetes</taxon>
        <taxon>Pleosporomycetidae</taxon>
        <taxon>Pleosporales</taxon>
        <taxon>Pleosporineae</taxon>
        <taxon>Pleosporaceae</taxon>
        <taxon>Decorospora</taxon>
    </lineage>
</organism>
<evidence type="ECO:0000256" key="1">
    <source>
        <dbReference type="SAM" id="SignalP"/>
    </source>
</evidence>
<accession>A0A6A5KFW9</accession>
<feature type="signal peptide" evidence="1">
    <location>
        <begin position="1"/>
        <end position="15"/>
    </location>
</feature>
<protein>
    <recommendedName>
        <fullName evidence="4">Secreted protein</fullName>
    </recommendedName>
</protein>
<reference evidence="2" key="1">
    <citation type="submission" date="2020-01" db="EMBL/GenBank/DDBJ databases">
        <authorList>
            <consortium name="DOE Joint Genome Institute"/>
            <person name="Haridas S."/>
            <person name="Albert R."/>
            <person name="Binder M."/>
            <person name="Bloem J."/>
            <person name="Labutti K."/>
            <person name="Salamov A."/>
            <person name="Andreopoulos B."/>
            <person name="Baker S.E."/>
            <person name="Barry K."/>
            <person name="Bills G."/>
            <person name="Bluhm B.H."/>
            <person name="Cannon C."/>
            <person name="Castanera R."/>
            <person name="Culley D.E."/>
            <person name="Daum C."/>
            <person name="Ezra D."/>
            <person name="Gonzalez J.B."/>
            <person name="Henrissat B."/>
            <person name="Kuo A."/>
            <person name="Liang C."/>
            <person name="Lipzen A."/>
            <person name="Lutzoni F."/>
            <person name="Magnuson J."/>
            <person name="Mondo S."/>
            <person name="Nolan M."/>
            <person name="Ohm R."/>
            <person name="Pangilinan J."/>
            <person name="Park H.-J."/>
            <person name="Ramirez L."/>
            <person name="Alfaro M."/>
            <person name="Sun H."/>
            <person name="Tritt A."/>
            <person name="Yoshinaga Y."/>
            <person name="Zwiers L.-H."/>
            <person name="Turgeon B.G."/>
            <person name="Goodwin S.B."/>
            <person name="Spatafora J.W."/>
            <person name="Crous P.W."/>
            <person name="Grigoriev I.V."/>
        </authorList>
    </citation>
    <scope>NUCLEOTIDE SEQUENCE</scope>
    <source>
        <strain evidence="2">P77</strain>
    </source>
</reference>
<evidence type="ECO:0000313" key="3">
    <source>
        <dbReference type="Proteomes" id="UP000800040"/>
    </source>
</evidence>